<dbReference type="EMBL" id="AP023356">
    <property type="protein sequence ID" value="BCJ40010.1"/>
    <property type="molecule type" value="Genomic_DNA"/>
</dbReference>
<dbReference type="Pfam" id="PF20703">
    <property type="entry name" value="nSTAND1"/>
    <property type="match status" value="2"/>
</dbReference>
<keyword evidence="4" id="KW-1133">Transmembrane helix</keyword>
<feature type="repeat" description="WD" evidence="3">
    <location>
        <begin position="744"/>
        <end position="785"/>
    </location>
</feature>
<dbReference type="PANTHER" id="PTHR19879:SF9">
    <property type="entry name" value="TRANSCRIPTION INITIATION FACTOR TFIID SUBUNIT 5"/>
    <property type="match status" value="1"/>
</dbReference>
<dbReference type="InterPro" id="IPR027417">
    <property type="entry name" value="P-loop_NTPase"/>
</dbReference>
<keyword evidence="2" id="KW-0677">Repeat</keyword>
<gene>
    <name evidence="6" type="ORF">Aiant_06670</name>
</gene>
<dbReference type="PANTHER" id="PTHR19879">
    <property type="entry name" value="TRANSCRIPTION INITIATION FACTOR TFIID"/>
    <property type="match status" value="1"/>
</dbReference>
<keyword evidence="1 3" id="KW-0853">WD repeat</keyword>
<dbReference type="SMART" id="SM00320">
    <property type="entry name" value="WD40"/>
    <property type="match status" value="13"/>
</dbReference>
<feature type="repeat" description="WD" evidence="3">
    <location>
        <begin position="785"/>
        <end position="818"/>
    </location>
</feature>
<reference evidence="6 7" key="1">
    <citation type="submission" date="2020-08" db="EMBL/GenBank/DDBJ databases">
        <title>Whole genome shotgun sequence of Actinoplanes ianthinogenes NBRC 13996.</title>
        <authorList>
            <person name="Komaki H."/>
            <person name="Tamura T."/>
        </authorList>
    </citation>
    <scope>NUCLEOTIDE SEQUENCE [LARGE SCALE GENOMIC DNA]</scope>
    <source>
        <strain evidence="6 7">NBRC 13996</strain>
    </source>
</reference>
<organism evidence="6 7">
    <name type="scientific">Actinoplanes ianthinogenes</name>
    <dbReference type="NCBI Taxonomy" id="122358"/>
    <lineage>
        <taxon>Bacteria</taxon>
        <taxon>Bacillati</taxon>
        <taxon>Actinomycetota</taxon>
        <taxon>Actinomycetes</taxon>
        <taxon>Micromonosporales</taxon>
        <taxon>Micromonosporaceae</taxon>
        <taxon>Actinoplanes</taxon>
    </lineage>
</organism>
<feature type="repeat" description="WD" evidence="3">
    <location>
        <begin position="962"/>
        <end position="995"/>
    </location>
</feature>
<dbReference type="InterPro" id="IPR036322">
    <property type="entry name" value="WD40_repeat_dom_sf"/>
</dbReference>
<dbReference type="RefSeq" id="WP_189330874.1">
    <property type="nucleotide sequence ID" value="NZ_AP023356.1"/>
</dbReference>
<evidence type="ECO:0000259" key="5">
    <source>
        <dbReference type="Pfam" id="PF20703"/>
    </source>
</evidence>
<feature type="repeat" description="WD" evidence="3">
    <location>
        <begin position="1054"/>
        <end position="1087"/>
    </location>
</feature>
<dbReference type="PROSITE" id="PS50294">
    <property type="entry name" value="WD_REPEATS_REGION"/>
    <property type="match status" value="11"/>
</dbReference>
<feature type="domain" description="Novel STAND NTPase 1" evidence="5">
    <location>
        <begin position="164"/>
        <end position="399"/>
    </location>
</feature>
<evidence type="ECO:0000256" key="2">
    <source>
        <dbReference type="ARBA" id="ARBA00022737"/>
    </source>
</evidence>
<dbReference type="InterPro" id="IPR001387">
    <property type="entry name" value="Cro/C1-type_HTH"/>
</dbReference>
<dbReference type="InterPro" id="IPR049052">
    <property type="entry name" value="nSTAND1"/>
</dbReference>
<dbReference type="PROSITE" id="PS50082">
    <property type="entry name" value="WD_REPEATS_2"/>
    <property type="match status" value="13"/>
</dbReference>
<dbReference type="Proteomes" id="UP000676967">
    <property type="component" value="Chromosome"/>
</dbReference>
<evidence type="ECO:0000256" key="4">
    <source>
        <dbReference type="SAM" id="Phobius"/>
    </source>
</evidence>
<dbReference type="InterPro" id="IPR015943">
    <property type="entry name" value="WD40/YVTN_repeat-like_dom_sf"/>
</dbReference>
<name>A0ABM7LL69_9ACTN</name>
<evidence type="ECO:0000313" key="7">
    <source>
        <dbReference type="Proteomes" id="UP000676967"/>
    </source>
</evidence>
<feature type="repeat" description="WD" evidence="3">
    <location>
        <begin position="883"/>
        <end position="905"/>
    </location>
</feature>
<keyword evidence="4" id="KW-0812">Transmembrane</keyword>
<dbReference type="InterPro" id="IPR019775">
    <property type="entry name" value="WD40_repeat_CS"/>
</dbReference>
<evidence type="ECO:0000256" key="1">
    <source>
        <dbReference type="ARBA" id="ARBA00022574"/>
    </source>
</evidence>
<dbReference type="Pfam" id="PF00400">
    <property type="entry name" value="WD40"/>
    <property type="match status" value="12"/>
</dbReference>
<proteinExistence type="predicted"/>
<feature type="repeat" description="WD" evidence="3">
    <location>
        <begin position="574"/>
        <end position="615"/>
    </location>
</feature>
<feature type="repeat" description="WD" evidence="3">
    <location>
        <begin position="1099"/>
        <end position="1140"/>
    </location>
</feature>
<dbReference type="Gene3D" id="2.130.10.10">
    <property type="entry name" value="YVTN repeat-like/Quinoprotein amine dehydrogenase"/>
    <property type="match status" value="4"/>
</dbReference>
<dbReference type="PROSITE" id="PS00678">
    <property type="entry name" value="WD_REPEATS_1"/>
    <property type="match status" value="5"/>
</dbReference>
<feature type="transmembrane region" description="Helical" evidence="4">
    <location>
        <begin position="450"/>
        <end position="469"/>
    </location>
</feature>
<dbReference type="SUPFAM" id="SSF50978">
    <property type="entry name" value="WD40 repeat-like"/>
    <property type="match status" value="2"/>
</dbReference>
<evidence type="ECO:0000313" key="6">
    <source>
        <dbReference type="EMBL" id="BCJ40010.1"/>
    </source>
</evidence>
<dbReference type="InterPro" id="IPR001680">
    <property type="entry name" value="WD40_rpt"/>
</dbReference>
<protein>
    <recommendedName>
        <fullName evidence="5">Novel STAND NTPase 1 domain-containing protein</fullName>
    </recommendedName>
</protein>
<sequence>MIDPAEISTRQDFAAGLTRLREEAGRTVRDVARDAKLEPGTAGGYFAGRHLPPPGRPEVLRRLLGACGVIDEETLDCWADALVRVRVSPGRRPANAPVPYRGLAGFTAGDAEWFFGREALTARLLDEVDTCRRDGGGWIVVVGPSGSGKSSLIQAGAVAARPGLLVVDQLEQHLDDAAFLDGIPDGVVVMGLRADFYGRALRVPRLAGALQEHQIVVGPMDTGDVRRAIVEPARRARLDVEDGLVALLLRDYAGSLPLLSHALRATWENSRRGRLTVAAYQATGGVHDAVARSAEEVYHDLGDDQREAARHLFLRLVHADDDVRRKVPRAELPPDEVAERFVAARLLTAGDDHLEIAHEALIEAWPRLRGWVDTDRDGRRVHRRITEAAARWAEADHDPDLLLRGASLTAAGSARLRLNDLERSFVTASRERAEAEQVALRKRTRRMQRLAVLLAVLALTASALAVVAYRQQRAAATERDRAVSRQIAVESEQLRVTDPGLGLQLAVAGYRTARTPEALSGLLSAFSAAPESRLAGPKGVMQAAAISPDEHVVAGAGADNAVHLWTDGRPGTPLAGHTGTIFGLAFSPDGRLLASAGADRTVRLWDLPTRTLKAVLNGPANTVYAIAFSPDGRRIAAGSADHTVQVWDLTKPRERPMVLRSGDYVQAVAFSPDGRTIAAGSKDRTVRLWDEHGGPIGRPLTGPAKTVFAVAFSPDGHTLAAGSADKTVWLWRVDDRKVTAVPSLTGPTGWVNGVTFDPAGRTVAAASSDGKTWLWDLTTHQPVSVLAHPAPVTAVSFARGTGRLVTSAADGAARIWDLPGPVLGGATQGVFNAIFGGTRLAVTSIDDSVRLWDTTDPRRARALGPALPHAVGPGLQPSGAGTLSPDGGTLAVGAMDGTVRLWDVRDPARPVLVPARLRRQRDVIQALSFSADGRLLAAASNDRTGALWDVSDPYHPRDGGLLTGPANYAYSPTFRPDGRVFAMAGADGVVRLWDIADIRRPVALGKPLTAGSSYVFSLGFSPDGRLLAAGATDDAVHLWDVSDPSRPVPVGVPLTGPHNYVYSVAVSGDGRMVAAGGGDGQIWLWSIADPRRPVHYATLTGHAGAVYTVEFDPRRPVLVSGGADGYARMWLLDPAEVIRQACAGAGDPMTEQEWHRYVPGRAYLKPC</sequence>
<feature type="repeat" description="WD" evidence="3">
    <location>
        <begin position="1008"/>
        <end position="1042"/>
    </location>
</feature>
<keyword evidence="4" id="KW-0472">Membrane</keyword>
<feature type="repeat" description="WD" evidence="3">
    <location>
        <begin position="534"/>
        <end position="565"/>
    </location>
</feature>
<feature type="repeat" description="WD" evidence="3">
    <location>
        <begin position="917"/>
        <end position="951"/>
    </location>
</feature>
<dbReference type="SUPFAM" id="SSF52540">
    <property type="entry name" value="P-loop containing nucleoside triphosphate hydrolases"/>
    <property type="match status" value="1"/>
</dbReference>
<dbReference type="CDD" id="cd00093">
    <property type="entry name" value="HTH_XRE"/>
    <property type="match status" value="1"/>
</dbReference>
<dbReference type="CDD" id="cd00200">
    <property type="entry name" value="WD40"/>
    <property type="match status" value="2"/>
</dbReference>
<dbReference type="PRINTS" id="PR00320">
    <property type="entry name" value="GPROTEINBRPT"/>
</dbReference>
<feature type="repeat" description="WD" evidence="3">
    <location>
        <begin position="665"/>
        <end position="690"/>
    </location>
</feature>
<keyword evidence="7" id="KW-1185">Reference proteome</keyword>
<feature type="repeat" description="WD" evidence="3">
    <location>
        <begin position="616"/>
        <end position="657"/>
    </location>
</feature>
<evidence type="ECO:0000256" key="3">
    <source>
        <dbReference type="PROSITE-ProRule" id="PRU00221"/>
    </source>
</evidence>
<feature type="repeat" description="WD" evidence="3">
    <location>
        <begin position="700"/>
        <end position="741"/>
    </location>
</feature>
<dbReference type="InterPro" id="IPR020472">
    <property type="entry name" value="WD40_PAC1"/>
</dbReference>
<accession>A0ABM7LL69</accession>
<dbReference type="Pfam" id="PF13560">
    <property type="entry name" value="HTH_31"/>
    <property type="match status" value="1"/>
</dbReference>
<feature type="domain" description="Novel STAND NTPase 1" evidence="5">
    <location>
        <begin position="99"/>
        <end position="160"/>
    </location>
</feature>